<feature type="domain" description="RanBP2-type" evidence="22">
    <location>
        <begin position="232"/>
        <end position="261"/>
    </location>
</feature>
<comment type="cofactor">
    <cofactor evidence="1">
        <name>Zn(2+)</name>
        <dbReference type="ChEBI" id="CHEBI:29105"/>
    </cofactor>
</comment>
<dbReference type="PROSITE" id="PS01358">
    <property type="entry name" value="ZF_RANBP2_1"/>
    <property type="match status" value="4"/>
</dbReference>
<keyword evidence="8" id="KW-0509">mRNA transport</keyword>
<dbReference type="PANTHER" id="PTHR23193:SF23">
    <property type="entry name" value="NUCLEAR PORE COMPLEX PROTEIN NUP153"/>
    <property type="match status" value="1"/>
</dbReference>
<dbReference type="AlphaFoldDB" id="A0A1Y1VY85"/>
<keyword evidence="9" id="KW-0862">Zinc</keyword>
<feature type="compositionally biased region" description="Acidic residues" evidence="21">
    <location>
        <begin position="778"/>
        <end position="787"/>
    </location>
</feature>
<evidence type="ECO:0000313" key="24">
    <source>
        <dbReference type="Proteomes" id="UP000193944"/>
    </source>
</evidence>
<evidence type="ECO:0000256" key="12">
    <source>
        <dbReference type="ARBA" id="ARBA00023125"/>
    </source>
</evidence>
<dbReference type="OrthoDB" id="2163410at2759"/>
<keyword evidence="15" id="KW-0539">Nucleus</keyword>
<evidence type="ECO:0000256" key="13">
    <source>
        <dbReference type="ARBA" id="ARBA00023132"/>
    </source>
</evidence>
<dbReference type="GO" id="GO:0031965">
    <property type="term" value="C:nuclear membrane"/>
    <property type="evidence" value="ECO:0007669"/>
    <property type="project" value="UniProtKB-SubCell"/>
</dbReference>
<keyword evidence="6" id="KW-0677">Repeat</keyword>
<dbReference type="GO" id="GO:0017056">
    <property type="term" value="F:structural constituent of nuclear pore"/>
    <property type="evidence" value="ECO:0007669"/>
    <property type="project" value="TreeGrafter"/>
</dbReference>
<dbReference type="PANTHER" id="PTHR23193">
    <property type="entry name" value="NUCLEAR PORE COMPLEX PROTEIN NUP"/>
    <property type="match status" value="1"/>
</dbReference>
<dbReference type="GO" id="GO:0008270">
    <property type="term" value="F:zinc ion binding"/>
    <property type="evidence" value="ECO:0007669"/>
    <property type="project" value="UniProtKB-KW"/>
</dbReference>
<keyword evidence="7 20" id="KW-0863">Zinc-finger</keyword>
<feature type="compositionally biased region" description="Low complexity" evidence="21">
    <location>
        <begin position="292"/>
        <end position="304"/>
    </location>
</feature>
<name>A0A1Y1VY85_9FUNG</name>
<evidence type="ECO:0000256" key="8">
    <source>
        <dbReference type="ARBA" id="ARBA00022816"/>
    </source>
</evidence>
<keyword evidence="13" id="KW-0906">Nuclear pore complex</keyword>
<evidence type="ECO:0000256" key="3">
    <source>
        <dbReference type="ARBA" id="ARBA00004567"/>
    </source>
</evidence>
<dbReference type="GO" id="GO:0003677">
    <property type="term" value="F:DNA binding"/>
    <property type="evidence" value="ECO:0007669"/>
    <property type="project" value="UniProtKB-KW"/>
</dbReference>
<keyword evidence="11" id="KW-0811">Translocation</keyword>
<comment type="caution">
    <text evidence="23">The sequence shown here is derived from an EMBL/GenBank/DDBJ whole genome shotgun (WGS) entry which is preliminary data.</text>
</comment>
<evidence type="ECO:0000256" key="11">
    <source>
        <dbReference type="ARBA" id="ARBA00023010"/>
    </source>
</evidence>
<dbReference type="STRING" id="1754192.A0A1Y1VY85"/>
<evidence type="ECO:0000256" key="7">
    <source>
        <dbReference type="ARBA" id="ARBA00022771"/>
    </source>
</evidence>
<dbReference type="GO" id="GO:0006606">
    <property type="term" value="P:protein import into nucleus"/>
    <property type="evidence" value="ECO:0007669"/>
    <property type="project" value="TreeGrafter"/>
</dbReference>
<dbReference type="PROSITE" id="PS50199">
    <property type="entry name" value="ZF_RANBP2_2"/>
    <property type="match status" value="4"/>
</dbReference>
<feature type="region of interest" description="Disordered" evidence="21">
    <location>
        <begin position="408"/>
        <end position="456"/>
    </location>
</feature>
<dbReference type="Proteomes" id="UP000193944">
    <property type="component" value="Unassembled WGS sequence"/>
</dbReference>
<comment type="similarity">
    <text evidence="16">Belongs to the NUP153 family.</text>
</comment>
<feature type="domain" description="RanBP2-type" evidence="22">
    <location>
        <begin position="472"/>
        <end position="501"/>
    </location>
</feature>
<accession>A0A1Y1VY85</accession>
<sequence length="1032" mass="110832">MEIRKLQNESLLKEKSFLLNTSKQPSTNVNDSLKPTLYDNILKNINKDETKDTEREKITSQKIQFKKLLRLALTSGRTTLFNDNVKSVESISIVRQDDDTEPEEDDDVNDEDYVENEVLSQDDDDNNEYDSNDDEYYEYLEDDEEYNEDEDGDIIDGENDDDDDDDDEPAKPSTLSLFSKKAPINPNFNLQLKDKKFNINPFGATTTQSKFKAAETKGFDYAASGFQKQIDPEGTWTCNVCMVKNKPDVNQCIACENEKPGSKKSEDISEKPAVTFGGPNKFGISFGANSSTSSPFDPSKFPSFTAATATKSEDKKPEAPKTSTTSTTSTTTTPAINGFDYAAAGLKKQADPEGTWTCNVCMVKNKPDVNQCIACENEKPGSKKLEDISKKPAVTFGGPNKFGISFGANSSTSSPFDPSKFPSFTAATATKSEDKKPEAPKTSTTSTTSTTTTPAINGFDYAAAGLKKQADPEGTWTCNACMVKNKPDATQCIACENEKPGSKKSEDISEKPAVTFGGPNKFGISFGANSSTSSPFDPSKFPSFTAATATKSEDKKPEAPKTSTTSTTSTTTTPATNGFDYAAAGLKKQADPEGTWTCNVCMVKNKPDATQCIACENEKPGSKKSEDISKKPVVTFGSTTFNVTFGNIPSTTTPTTTLEKKKPEEKEQEIEEKKDEKIDGKIEEKVEEKEEEKIEKEKEEEKKTSTSTPKQIIGFSFTPSLNNNNDKNNIDSNSLEKKSIPEPPKSVGFSLPSSFSNNNNNDKDDSDSDSLEKSESMDDKDDNEDVDDLDIDTATEKFLDESSFGLGSTAKNETHNVFGISTSKPNTSSSLTTTSATTSTTFGAFGGGNTTNVSFGQPSFGQTTFGKPLGFGQSTFGKPLGFGQSTFGQNATPVSTTTNQQGNSVLNSGFGNAFSNQPKSSSDTPVFGAKTSIGFGATSMMGGMGSAFGSTSTLNNNSPFGTASTSAFNTGGGFGAFANNNNQSSFSSFASAAANANNNNNGGSIFGNGGSFNTDNNTFGYGNSTKKFTEYR</sequence>
<feature type="region of interest" description="Disordered" evidence="21">
    <location>
        <begin position="497"/>
        <end position="578"/>
    </location>
</feature>
<keyword evidence="5" id="KW-0479">Metal-binding</keyword>
<dbReference type="GO" id="GO:0006405">
    <property type="term" value="P:RNA export from nucleus"/>
    <property type="evidence" value="ECO:0007669"/>
    <property type="project" value="TreeGrafter"/>
</dbReference>
<evidence type="ECO:0000256" key="19">
    <source>
        <dbReference type="ARBA" id="ARBA00079437"/>
    </source>
</evidence>
<dbReference type="SMART" id="SM00547">
    <property type="entry name" value="ZnF_RBZ"/>
    <property type="match status" value="4"/>
</dbReference>
<evidence type="ECO:0000256" key="9">
    <source>
        <dbReference type="ARBA" id="ARBA00022833"/>
    </source>
</evidence>
<dbReference type="Gene3D" id="4.10.1060.10">
    <property type="entry name" value="Zinc finger, RanBP2-type"/>
    <property type="match status" value="4"/>
</dbReference>
<feature type="compositionally biased region" description="Basic and acidic residues" evidence="21">
    <location>
        <begin position="658"/>
        <end position="704"/>
    </location>
</feature>
<keyword evidence="4" id="KW-0813">Transport</keyword>
<dbReference type="EMBL" id="MCFG01000446">
    <property type="protein sequence ID" value="ORX66239.1"/>
    <property type="molecule type" value="Genomic_DNA"/>
</dbReference>
<evidence type="ECO:0000256" key="20">
    <source>
        <dbReference type="PROSITE-ProRule" id="PRU00322"/>
    </source>
</evidence>
<evidence type="ECO:0000256" key="2">
    <source>
        <dbReference type="ARBA" id="ARBA00004126"/>
    </source>
</evidence>
<evidence type="ECO:0000256" key="14">
    <source>
        <dbReference type="ARBA" id="ARBA00023136"/>
    </source>
</evidence>
<feature type="compositionally biased region" description="Low complexity" evidence="21">
    <location>
        <begin position="442"/>
        <end position="453"/>
    </location>
</feature>
<feature type="compositionally biased region" description="Low complexity" evidence="21">
    <location>
        <begin position="722"/>
        <end position="733"/>
    </location>
</feature>
<evidence type="ECO:0000256" key="6">
    <source>
        <dbReference type="ARBA" id="ARBA00022737"/>
    </source>
</evidence>
<evidence type="ECO:0000256" key="5">
    <source>
        <dbReference type="ARBA" id="ARBA00022723"/>
    </source>
</evidence>
<keyword evidence="14" id="KW-0472">Membrane</keyword>
<dbReference type="GO" id="GO:0005643">
    <property type="term" value="C:nuclear pore"/>
    <property type="evidence" value="ECO:0007669"/>
    <property type="project" value="UniProtKB-SubCell"/>
</dbReference>
<evidence type="ECO:0000256" key="16">
    <source>
        <dbReference type="ARBA" id="ARBA00060842"/>
    </source>
</evidence>
<evidence type="ECO:0000256" key="17">
    <source>
        <dbReference type="ARBA" id="ARBA00068609"/>
    </source>
</evidence>
<dbReference type="FunFam" id="4.10.1060.10:FF:000001">
    <property type="entry name" value="Nuclear pore complex protein Nup153"/>
    <property type="match status" value="4"/>
</dbReference>
<dbReference type="InterPro" id="IPR001876">
    <property type="entry name" value="Znf_RanBP2"/>
</dbReference>
<dbReference type="InterPro" id="IPR026054">
    <property type="entry name" value="Nucleoporin"/>
</dbReference>
<proteinExistence type="inferred from homology"/>
<feature type="compositionally biased region" description="Low complexity" evidence="21">
    <location>
        <begin position="322"/>
        <end position="333"/>
    </location>
</feature>
<evidence type="ECO:0000256" key="21">
    <source>
        <dbReference type="SAM" id="MobiDB-lite"/>
    </source>
</evidence>
<evidence type="ECO:0000256" key="10">
    <source>
        <dbReference type="ARBA" id="ARBA00022927"/>
    </source>
</evidence>
<keyword evidence="12" id="KW-0238">DNA-binding</keyword>
<reference evidence="23 24" key="2">
    <citation type="submission" date="2016-08" db="EMBL/GenBank/DDBJ databases">
        <title>Pervasive Adenine N6-methylation of Active Genes in Fungi.</title>
        <authorList>
            <consortium name="DOE Joint Genome Institute"/>
            <person name="Mondo S.J."/>
            <person name="Dannebaum R.O."/>
            <person name="Kuo R.C."/>
            <person name="Labutti K."/>
            <person name="Haridas S."/>
            <person name="Kuo A."/>
            <person name="Salamov A."/>
            <person name="Ahrendt S.R."/>
            <person name="Lipzen A."/>
            <person name="Sullivan W."/>
            <person name="Andreopoulos W.B."/>
            <person name="Clum A."/>
            <person name="Lindquist E."/>
            <person name="Daum C."/>
            <person name="Ramamoorthy G.K."/>
            <person name="Gryganskyi A."/>
            <person name="Culley D."/>
            <person name="Magnuson J.K."/>
            <person name="James T.Y."/>
            <person name="O'Malley M.A."/>
            <person name="Stajich J.E."/>
            <person name="Spatafora J.W."/>
            <person name="Visel A."/>
            <person name="Grigoriev I.V."/>
        </authorList>
    </citation>
    <scope>NUCLEOTIDE SEQUENCE [LARGE SCALE GENOMIC DNA]</scope>
    <source>
        <strain evidence="23 24">S4</strain>
    </source>
</reference>
<feature type="domain" description="RanBP2-type" evidence="22">
    <location>
        <begin position="592"/>
        <end position="621"/>
    </location>
</feature>
<feature type="region of interest" description="Disordered" evidence="21">
    <location>
        <begin position="92"/>
        <end position="174"/>
    </location>
</feature>
<feature type="compositionally biased region" description="Low complexity" evidence="21">
    <location>
        <begin position="562"/>
        <end position="573"/>
    </location>
</feature>
<evidence type="ECO:0000259" key="22">
    <source>
        <dbReference type="PROSITE" id="PS50199"/>
    </source>
</evidence>
<feature type="compositionally biased region" description="Low complexity" evidence="21">
    <location>
        <begin position="750"/>
        <end position="760"/>
    </location>
</feature>
<feature type="region of interest" description="Disordered" evidence="21">
    <location>
        <begin position="646"/>
        <end position="787"/>
    </location>
</feature>
<organism evidence="23 24">
    <name type="scientific">Anaeromyces robustus</name>
    <dbReference type="NCBI Taxonomy" id="1754192"/>
    <lineage>
        <taxon>Eukaryota</taxon>
        <taxon>Fungi</taxon>
        <taxon>Fungi incertae sedis</taxon>
        <taxon>Chytridiomycota</taxon>
        <taxon>Chytridiomycota incertae sedis</taxon>
        <taxon>Neocallimastigomycetes</taxon>
        <taxon>Neocallimastigales</taxon>
        <taxon>Neocallimastigaceae</taxon>
        <taxon>Anaeromyces</taxon>
    </lineage>
</organism>
<keyword evidence="10" id="KW-0653">Protein transport</keyword>
<feature type="compositionally biased region" description="Basic and acidic residues" evidence="21">
    <location>
        <begin position="497"/>
        <end position="510"/>
    </location>
</feature>
<feature type="domain" description="RanBP2-type" evidence="22">
    <location>
        <begin position="352"/>
        <end position="381"/>
    </location>
</feature>
<dbReference type="SUPFAM" id="SSF90209">
    <property type="entry name" value="Ran binding protein zinc finger-like"/>
    <property type="match status" value="4"/>
</dbReference>
<dbReference type="GO" id="GO:0051028">
    <property type="term" value="P:mRNA transport"/>
    <property type="evidence" value="ECO:0007669"/>
    <property type="project" value="UniProtKB-KW"/>
</dbReference>
<dbReference type="Pfam" id="PF00641">
    <property type="entry name" value="Zn_ribbon_RanBP"/>
    <property type="match status" value="4"/>
</dbReference>
<reference evidence="23 24" key="1">
    <citation type="submission" date="2016-08" db="EMBL/GenBank/DDBJ databases">
        <title>A Parts List for Fungal Cellulosomes Revealed by Comparative Genomics.</title>
        <authorList>
            <consortium name="DOE Joint Genome Institute"/>
            <person name="Haitjema C.H."/>
            <person name="Gilmore S.P."/>
            <person name="Henske J.K."/>
            <person name="Solomon K.V."/>
            <person name="De Groot R."/>
            <person name="Kuo A."/>
            <person name="Mondo S.J."/>
            <person name="Salamov A.A."/>
            <person name="Labutti K."/>
            <person name="Zhao Z."/>
            <person name="Chiniquy J."/>
            <person name="Barry K."/>
            <person name="Brewer H.M."/>
            <person name="Purvine S.O."/>
            <person name="Wright A.T."/>
            <person name="Boxma B."/>
            <person name="Van Alen T."/>
            <person name="Hackstein J.H."/>
            <person name="Baker S.E."/>
            <person name="Grigoriev I.V."/>
            <person name="O'Malley M.A."/>
        </authorList>
    </citation>
    <scope>NUCLEOTIDE SEQUENCE [LARGE SCALE GENOMIC DNA]</scope>
    <source>
        <strain evidence="23 24">S4</strain>
    </source>
</reference>
<feature type="compositionally biased region" description="Low complexity" evidence="21">
    <location>
        <begin position="530"/>
        <end position="544"/>
    </location>
</feature>
<keyword evidence="24" id="KW-1185">Reference proteome</keyword>
<evidence type="ECO:0000256" key="18">
    <source>
        <dbReference type="ARBA" id="ARBA00078197"/>
    </source>
</evidence>
<gene>
    <name evidence="23" type="ORF">BCR32DRAFT_330292</name>
</gene>
<feature type="compositionally biased region" description="Acidic residues" evidence="21">
    <location>
        <begin position="98"/>
        <end position="168"/>
    </location>
</feature>
<comment type="subcellular location">
    <subcellularLocation>
        <location evidence="2">Nucleus membrane</location>
    </subcellularLocation>
    <subcellularLocation>
        <location evidence="3">Nucleus</location>
        <location evidence="3">Nuclear pore complex</location>
    </subcellularLocation>
</comment>
<feature type="region of interest" description="Disordered" evidence="21">
    <location>
        <begin position="292"/>
        <end position="334"/>
    </location>
</feature>
<evidence type="ECO:0000256" key="1">
    <source>
        <dbReference type="ARBA" id="ARBA00001947"/>
    </source>
</evidence>
<dbReference type="GO" id="GO:0008139">
    <property type="term" value="F:nuclear localization sequence binding"/>
    <property type="evidence" value="ECO:0007669"/>
    <property type="project" value="TreeGrafter"/>
</dbReference>
<dbReference type="InterPro" id="IPR036443">
    <property type="entry name" value="Znf_RanBP2_sf"/>
</dbReference>
<evidence type="ECO:0000256" key="15">
    <source>
        <dbReference type="ARBA" id="ARBA00023242"/>
    </source>
</evidence>
<evidence type="ECO:0000313" key="23">
    <source>
        <dbReference type="EMBL" id="ORX66239.1"/>
    </source>
</evidence>
<evidence type="ECO:0000256" key="4">
    <source>
        <dbReference type="ARBA" id="ARBA00022448"/>
    </source>
</evidence>
<feature type="compositionally biased region" description="Low complexity" evidence="21">
    <location>
        <begin position="410"/>
        <end position="424"/>
    </location>
</feature>
<protein>
    <recommendedName>
        <fullName evidence="17">Nuclear pore complex protein Nup153</fullName>
    </recommendedName>
    <alternativeName>
        <fullName evidence="19">153 kDa nucleoporin</fullName>
    </alternativeName>
    <alternativeName>
        <fullName evidence="18">Nucleoporin Nup153</fullName>
    </alternativeName>
</protein>